<dbReference type="InterPro" id="IPR013974">
    <property type="entry name" value="SAF"/>
</dbReference>
<dbReference type="Gene3D" id="3.90.1210.10">
    <property type="entry name" value="Antifreeze-like/N-acetylneuraminic acid synthase C-terminal domain"/>
    <property type="match status" value="1"/>
</dbReference>
<dbReference type="Pfam" id="PF17656">
    <property type="entry name" value="ChapFlgA_N"/>
    <property type="match status" value="1"/>
</dbReference>
<feature type="chain" id="PRO_5044974801" description="Flagella basal body P-ring formation protein FlgA" evidence="4">
    <location>
        <begin position="38"/>
        <end position="247"/>
    </location>
</feature>
<dbReference type="Pfam" id="PF13144">
    <property type="entry name" value="ChapFlgA"/>
    <property type="match status" value="1"/>
</dbReference>
<evidence type="ECO:0000259" key="5">
    <source>
        <dbReference type="SMART" id="SM00858"/>
    </source>
</evidence>
<comment type="function">
    <text evidence="4">Involved in the assembly process of the P-ring formation. It may associate with FlgF on the rod constituting a structure essential for the P-ring assembly or may act as a modulator protein for the P-ring assembly.</text>
</comment>
<evidence type="ECO:0000256" key="2">
    <source>
        <dbReference type="ARBA" id="ARBA00022729"/>
    </source>
</evidence>
<evidence type="ECO:0000256" key="4">
    <source>
        <dbReference type="RuleBase" id="RU362063"/>
    </source>
</evidence>
<accession>A0ABR8S8Q0</accession>
<comment type="caution">
    <text evidence="6">The sequence shown here is derived from an EMBL/GenBank/DDBJ whole genome shotgun (WGS) entry which is preliminary data.</text>
</comment>
<dbReference type="PANTHER" id="PTHR36307:SF1">
    <property type="entry name" value="FLAGELLA BASAL BODY P-RING FORMATION PROTEIN FLGA"/>
    <property type="match status" value="1"/>
</dbReference>
<keyword evidence="2 4" id="KW-0732">Signal</keyword>
<keyword evidence="6" id="KW-0966">Cell projection</keyword>
<keyword evidence="4" id="KW-1005">Bacterial flagellum biogenesis</keyword>
<evidence type="ECO:0000313" key="7">
    <source>
        <dbReference type="Proteomes" id="UP000634919"/>
    </source>
</evidence>
<dbReference type="NCBIfam" id="TIGR03170">
    <property type="entry name" value="flgA_cterm"/>
    <property type="match status" value="1"/>
</dbReference>
<protein>
    <recommendedName>
        <fullName evidence="4">Flagella basal body P-ring formation protein FlgA</fullName>
    </recommendedName>
</protein>
<organism evidence="6 7">
    <name type="scientific">Comamonas avium</name>
    <dbReference type="NCBI Taxonomy" id="2762231"/>
    <lineage>
        <taxon>Bacteria</taxon>
        <taxon>Pseudomonadati</taxon>
        <taxon>Pseudomonadota</taxon>
        <taxon>Betaproteobacteria</taxon>
        <taxon>Burkholderiales</taxon>
        <taxon>Comamonadaceae</taxon>
        <taxon>Comamonas</taxon>
    </lineage>
</organism>
<dbReference type="Gene3D" id="2.30.30.760">
    <property type="match status" value="1"/>
</dbReference>
<dbReference type="InterPro" id="IPR017585">
    <property type="entry name" value="SAF_FlgA"/>
</dbReference>
<dbReference type="EMBL" id="JACSQK010000002">
    <property type="protein sequence ID" value="MBD7959833.1"/>
    <property type="molecule type" value="Genomic_DNA"/>
</dbReference>
<comment type="subcellular location">
    <subcellularLocation>
        <location evidence="1 4">Periplasm</location>
    </subcellularLocation>
</comment>
<dbReference type="InterPro" id="IPR039246">
    <property type="entry name" value="Flagellar_FlgA"/>
</dbReference>
<dbReference type="PANTHER" id="PTHR36307">
    <property type="entry name" value="FLAGELLA BASAL BODY P-RING FORMATION PROTEIN FLGA"/>
    <property type="match status" value="1"/>
</dbReference>
<dbReference type="CDD" id="cd11614">
    <property type="entry name" value="SAF_CpaB_FlgA_like"/>
    <property type="match status" value="1"/>
</dbReference>
<dbReference type="InterPro" id="IPR041231">
    <property type="entry name" value="FlgA_N"/>
</dbReference>
<name>A0ABR8S8Q0_9BURK</name>
<proteinExistence type="inferred from homology"/>
<evidence type="ECO:0000256" key="3">
    <source>
        <dbReference type="ARBA" id="ARBA00022764"/>
    </source>
</evidence>
<evidence type="ECO:0000256" key="1">
    <source>
        <dbReference type="ARBA" id="ARBA00004418"/>
    </source>
</evidence>
<reference evidence="6 7" key="1">
    <citation type="submission" date="2020-08" db="EMBL/GenBank/DDBJ databases">
        <title>A Genomic Blueprint of the Chicken Gut Microbiome.</title>
        <authorList>
            <person name="Gilroy R."/>
            <person name="Ravi A."/>
            <person name="Getino M."/>
            <person name="Pursley I."/>
            <person name="Horton D.L."/>
            <person name="Alikhan N.-F."/>
            <person name="Baker D."/>
            <person name="Gharbi K."/>
            <person name="Hall N."/>
            <person name="Watson M."/>
            <person name="Adriaenssens E.M."/>
            <person name="Foster-Nyarko E."/>
            <person name="Jarju S."/>
            <person name="Secka A."/>
            <person name="Antonio M."/>
            <person name="Oren A."/>
            <person name="Chaudhuri R."/>
            <person name="La Ragione R.M."/>
            <person name="Hildebrand F."/>
            <person name="Pallen M.J."/>
        </authorList>
    </citation>
    <scope>NUCLEOTIDE SEQUENCE [LARGE SCALE GENOMIC DNA]</scope>
    <source>
        <strain evidence="6 7">Sa2CVA6</strain>
    </source>
</reference>
<dbReference type="SMART" id="SM00858">
    <property type="entry name" value="SAF"/>
    <property type="match status" value="1"/>
</dbReference>
<sequence>MPHLVFATLAVSSRLSRAVVRAAACVLVSGGAAVASAQDLTEISSQWLQGALTDQTATQTMPLRMEVQVGKLDPRLNLAPCQRVEPYLPSGSKLWGRTRIGMRCVEGARPWNVFLPVTIKALGPAWVLTSNVSMGEQLTHDHAMQSEVDWAESPHSIIAMPDDWVGQTAARNLTAGMALRQTMVKAPQLFKPGTGVKVLAQGGGFTVTSSGKALEGGSVGQTVRVRMDNGRTVTGTVNQQGDVVVAQ</sequence>
<comment type="similarity">
    <text evidence="4">Belongs to the FlgA family.</text>
</comment>
<keyword evidence="7" id="KW-1185">Reference proteome</keyword>
<dbReference type="Proteomes" id="UP000634919">
    <property type="component" value="Unassembled WGS sequence"/>
</dbReference>
<gene>
    <name evidence="6" type="primary">flgA</name>
    <name evidence="6" type="ORF">H9646_05020</name>
</gene>
<dbReference type="RefSeq" id="WP_191722226.1">
    <property type="nucleotide sequence ID" value="NZ_JACSQK010000002.1"/>
</dbReference>
<keyword evidence="6" id="KW-0969">Cilium</keyword>
<keyword evidence="3 4" id="KW-0574">Periplasm</keyword>
<keyword evidence="6" id="KW-0282">Flagellum</keyword>
<feature type="domain" description="SAF" evidence="5">
    <location>
        <begin position="123"/>
        <end position="185"/>
    </location>
</feature>
<evidence type="ECO:0000313" key="6">
    <source>
        <dbReference type="EMBL" id="MBD7959833.1"/>
    </source>
</evidence>
<feature type="signal peptide" evidence="4">
    <location>
        <begin position="1"/>
        <end position="37"/>
    </location>
</feature>